<proteinExistence type="predicted"/>
<organism evidence="1 2">
    <name type="scientific">Primorskyibacter flagellatus</name>
    <dbReference type="NCBI Taxonomy" id="1387277"/>
    <lineage>
        <taxon>Bacteria</taxon>
        <taxon>Pseudomonadati</taxon>
        <taxon>Pseudomonadota</taxon>
        <taxon>Alphaproteobacteria</taxon>
        <taxon>Rhodobacterales</taxon>
        <taxon>Roseobacteraceae</taxon>
        <taxon>Primorskyibacter</taxon>
    </lineage>
</organism>
<evidence type="ECO:0000313" key="1">
    <source>
        <dbReference type="EMBL" id="SMD08452.1"/>
    </source>
</evidence>
<dbReference type="Proteomes" id="UP000192330">
    <property type="component" value="Unassembled WGS sequence"/>
</dbReference>
<sequence>MVRAFLILGLCLLAGCNSGTSHLPNPLSLPGQAVATGLENAAYNARRARLARYVQHHHAQIIEEIAAGNGPRISTVMALADVPYHRRPQLLNRLREDIALYQTDAEVLVVALMVHGA</sequence>
<name>A0A1W2EG99_9RHOB</name>
<protein>
    <recommendedName>
        <fullName evidence="3">Lipoprotein</fullName>
    </recommendedName>
</protein>
<dbReference type="STRING" id="1387277.SAMN06295998_1282"/>
<accession>A0A1W2EG99</accession>
<dbReference type="PROSITE" id="PS51257">
    <property type="entry name" value="PROKAR_LIPOPROTEIN"/>
    <property type="match status" value="1"/>
</dbReference>
<keyword evidence="2" id="KW-1185">Reference proteome</keyword>
<evidence type="ECO:0000313" key="2">
    <source>
        <dbReference type="Proteomes" id="UP000192330"/>
    </source>
</evidence>
<dbReference type="AlphaFoldDB" id="A0A1W2EG99"/>
<dbReference type="RefSeq" id="WP_084354884.1">
    <property type="nucleotide sequence ID" value="NZ_FWYD01000028.1"/>
</dbReference>
<reference evidence="1 2" key="1">
    <citation type="submission" date="2017-04" db="EMBL/GenBank/DDBJ databases">
        <authorList>
            <person name="Afonso C.L."/>
            <person name="Miller P.J."/>
            <person name="Scott M.A."/>
            <person name="Spackman E."/>
            <person name="Goraichik I."/>
            <person name="Dimitrov K.M."/>
            <person name="Suarez D.L."/>
            <person name="Swayne D.E."/>
        </authorList>
    </citation>
    <scope>NUCLEOTIDE SEQUENCE [LARGE SCALE GENOMIC DNA]</scope>
    <source>
        <strain evidence="1 2">CGMCC 1.12644</strain>
    </source>
</reference>
<gene>
    <name evidence="1" type="ORF">SAMN06295998_1282</name>
</gene>
<dbReference type="OrthoDB" id="7874985at2"/>
<evidence type="ECO:0008006" key="3">
    <source>
        <dbReference type="Google" id="ProtNLM"/>
    </source>
</evidence>
<dbReference type="EMBL" id="FWYD01000028">
    <property type="protein sequence ID" value="SMD08452.1"/>
    <property type="molecule type" value="Genomic_DNA"/>
</dbReference>